<reference evidence="1" key="1">
    <citation type="journal article" date="2000" name="Plasmid">
        <title>Complete DNA sequence and analysis of an emerging cryptic plasmid isolated from Yersinia pestis.</title>
        <authorList>
            <person name="Dong X.Q."/>
            <person name="Lindler L.E."/>
            <person name="Chu M.C."/>
        </authorList>
    </citation>
    <scope>NUCLEOTIDE SEQUENCE</scope>
    <source>
        <strain evidence="1">CH971662</strain>
        <plasmid evidence="1">pYC</plasmid>
    </source>
</reference>
<accession>Q9RPP1</accession>
<geneLocation type="plasmid" evidence="1">
    <name>pYC</name>
</geneLocation>
<dbReference type="EMBL" id="AF152923">
    <property type="protein sequence ID" value="AAF05108.1"/>
    <property type="molecule type" value="Genomic_DNA"/>
</dbReference>
<protein>
    <submittedName>
        <fullName evidence="1">ORF12</fullName>
    </submittedName>
</protein>
<evidence type="ECO:0000313" key="1">
    <source>
        <dbReference type="EMBL" id="AAF05108.1"/>
    </source>
</evidence>
<dbReference type="AlphaFoldDB" id="Q9RPP1"/>
<organism evidence="1">
    <name type="scientific">Yersinia pestis</name>
    <dbReference type="NCBI Taxonomy" id="632"/>
    <lineage>
        <taxon>Bacteria</taxon>
        <taxon>Pseudomonadati</taxon>
        <taxon>Pseudomonadota</taxon>
        <taxon>Gammaproteobacteria</taxon>
        <taxon>Enterobacterales</taxon>
        <taxon>Yersiniaceae</taxon>
        <taxon>Yersinia</taxon>
    </lineage>
</organism>
<gene>
    <name evidence="1" type="primary">orf12</name>
</gene>
<name>Q9RPP1_YERPE</name>
<keyword evidence="1" id="KW-0614">Plasmid</keyword>
<sequence>MNELGIDSSLSGLSNQIRAETQETRSHQSGFFAPNDNIVAQMSYKCMVVAVSMSGYAVKHENILGCCHG</sequence>
<proteinExistence type="predicted"/>